<protein>
    <recommendedName>
        <fullName evidence="3">Cytochrome P450</fullName>
    </recommendedName>
</protein>
<dbReference type="GO" id="GO:0016705">
    <property type="term" value="F:oxidoreductase activity, acting on paired donors, with incorporation or reduction of molecular oxygen"/>
    <property type="evidence" value="ECO:0007669"/>
    <property type="project" value="InterPro"/>
</dbReference>
<keyword evidence="2" id="KW-1185">Reference proteome</keyword>
<evidence type="ECO:0000313" key="1">
    <source>
        <dbReference type="EMBL" id="KAJ7626870.1"/>
    </source>
</evidence>
<comment type="caution">
    <text evidence="1">The sequence shown here is derived from an EMBL/GenBank/DDBJ whole genome shotgun (WGS) entry which is preliminary data.</text>
</comment>
<dbReference type="InterPro" id="IPR036396">
    <property type="entry name" value="Cyt_P450_sf"/>
</dbReference>
<reference evidence="1" key="1">
    <citation type="submission" date="2023-03" db="EMBL/GenBank/DDBJ databases">
        <title>Massive genome expansion in bonnet fungi (Mycena s.s.) driven by repeated elements and novel gene families across ecological guilds.</title>
        <authorList>
            <consortium name="Lawrence Berkeley National Laboratory"/>
            <person name="Harder C.B."/>
            <person name="Miyauchi S."/>
            <person name="Viragh M."/>
            <person name="Kuo A."/>
            <person name="Thoen E."/>
            <person name="Andreopoulos B."/>
            <person name="Lu D."/>
            <person name="Skrede I."/>
            <person name="Drula E."/>
            <person name="Henrissat B."/>
            <person name="Morin E."/>
            <person name="Kohler A."/>
            <person name="Barry K."/>
            <person name="LaButti K."/>
            <person name="Morin E."/>
            <person name="Salamov A."/>
            <person name="Lipzen A."/>
            <person name="Mereny Z."/>
            <person name="Hegedus B."/>
            <person name="Baldrian P."/>
            <person name="Stursova M."/>
            <person name="Weitz H."/>
            <person name="Taylor A."/>
            <person name="Grigoriev I.V."/>
            <person name="Nagy L.G."/>
            <person name="Martin F."/>
            <person name="Kauserud H."/>
        </authorList>
    </citation>
    <scope>NUCLEOTIDE SEQUENCE</scope>
    <source>
        <strain evidence="1">9284</strain>
    </source>
</reference>
<dbReference type="Gene3D" id="1.10.630.10">
    <property type="entry name" value="Cytochrome P450"/>
    <property type="match status" value="1"/>
</dbReference>
<dbReference type="Proteomes" id="UP001221142">
    <property type="component" value="Unassembled WGS sequence"/>
</dbReference>
<evidence type="ECO:0008006" key="3">
    <source>
        <dbReference type="Google" id="ProtNLM"/>
    </source>
</evidence>
<evidence type="ECO:0000313" key="2">
    <source>
        <dbReference type="Proteomes" id="UP001221142"/>
    </source>
</evidence>
<name>A0AAD7FLN0_9AGAR</name>
<dbReference type="GO" id="GO:0005506">
    <property type="term" value="F:iron ion binding"/>
    <property type="evidence" value="ECO:0007669"/>
    <property type="project" value="InterPro"/>
</dbReference>
<organism evidence="1 2">
    <name type="scientific">Roridomyces roridus</name>
    <dbReference type="NCBI Taxonomy" id="1738132"/>
    <lineage>
        <taxon>Eukaryota</taxon>
        <taxon>Fungi</taxon>
        <taxon>Dikarya</taxon>
        <taxon>Basidiomycota</taxon>
        <taxon>Agaricomycotina</taxon>
        <taxon>Agaricomycetes</taxon>
        <taxon>Agaricomycetidae</taxon>
        <taxon>Agaricales</taxon>
        <taxon>Marasmiineae</taxon>
        <taxon>Mycenaceae</taxon>
        <taxon>Roridomyces</taxon>
    </lineage>
</organism>
<dbReference type="AlphaFoldDB" id="A0AAD7FLN0"/>
<dbReference type="EMBL" id="JARKIF010000011">
    <property type="protein sequence ID" value="KAJ7626870.1"/>
    <property type="molecule type" value="Genomic_DNA"/>
</dbReference>
<dbReference type="GO" id="GO:0004497">
    <property type="term" value="F:monooxygenase activity"/>
    <property type="evidence" value="ECO:0007669"/>
    <property type="project" value="InterPro"/>
</dbReference>
<dbReference type="GO" id="GO:0020037">
    <property type="term" value="F:heme binding"/>
    <property type="evidence" value="ECO:0007669"/>
    <property type="project" value="InterPro"/>
</dbReference>
<gene>
    <name evidence="1" type="ORF">FB45DRAFT_749544</name>
</gene>
<accession>A0AAD7FLN0</accession>
<proteinExistence type="predicted"/>
<sequence>MPLSSVEHALILSLSYVLWRTLRGFFVRNPLDNIPGPPSDSFLAGNVAQLHGPDGFELHQSLEQDYDSVVRIHGLFGATQLYVYDSVALNSIVIKDQDLYEESPVFLR</sequence>